<keyword evidence="6" id="KW-1185">Reference proteome</keyword>
<evidence type="ECO:0000259" key="4">
    <source>
        <dbReference type="Pfam" id="PF13302"/>
    </source>
</evidence>
<evidence type="ECO:0000256" key="3">
    <source>
        <dbReference type="ARBA" id="ARBA00038502"/>
    </source>
</evidence>
<dbReference type="PANTHER" id="PTHR43792:SF8">
    <property type="entry name" value="[RIBOSOMAL PROTEIN US5]-ALANINE N-ACETYLTRANSFERASE"/>
    <property type="match status" value="1"/>
</dbReference>
<dbReference type="GO" id="GO:0016747">
    <property type="term" value="F:acyltransferase activity, transferring groups other than amino-acyl groups"/>
    <property type="evidence" value="ECO:0007669"/>
    <property type="project" value="InterPro"/>
</dbReference>
<gene>
    <name evidence="5" type="ORF">SAMN06296036_105150</name>
</gene>
<accession>A0A1Y6BK92</accession>
<dbReference type="InterPro" id="IPR000182">
    <property type="entry name" value="GNAT_dom"/>
</dbReference>
<feature type="domain" description="N-acetyltransferase" evidence="4">
    <location>
        <begin position="11"/>
        <end position="150"/>
    </location>
</feature>
<protein>
    <submittedName>
        <fullName evidence="5">Protein N-acetyltransferase, RimJ/RimL family</fullName>
    </submittedName>
</protein>
<dbReference type="Pfam" id="PF13302">
    <property type="entry name" value="Acetyltransf_3"/>
    <property type="match status" value="1"/>
</dbReference>
<sequence length="187" mass="21587">MDHTPNLESERLVLRPPVMADGPSYQRHFADYEVIRHLYARVPWPYPEGGATEWLKNEIIPKQGQGVWSWAICEKIAPDIMIGGIELKRVASPTNRGFWLGRSYWGRGYMTEAVNLVTQFGFESLGFERMIFDNAVGNDRSARIKVRQGCRKIRTEKAQLVDPSYSEIEIWELTKDDWLANQKEQGI</sequence>
<reference evidence="6" key="1">
    <citation type="submission" date="2017-04" db="EMBL/GenBank/DDBJ databases">
        <authorList>
            <person name="Varghese N."/>
            <person name="Submissions S."/>
        </authorList>
    </citation>
    <scope>NUCLEOTIDE SEQUENCE [LARGE SCALE GENOMIC DNA]</scope>
    <source>
        <strain evidence="6">RKEM611</strain>
    </source>
</reference>
<dbReference type="Gene3D" id="3.40.630.30">
    <property type="match status" value="1"/>
</dbReference>
<proteinExistence type="inferred from homology"/>
<evidence type="ECO:0000256" key="1">
    <source>
        <dbReference type="ARBA" id="ARBA00022679"/>
    </source>
</evidence>
<evidence type="ECO:0000313" key="5">
    <source>
        <dbReference type="EMBL" id="SMF12298.1"/>
    </source>
</evidence>
<dbReference type="RefSeq" id="WP_234996081.1">
    <property type="nucleotide sequence ID" value="NZ_FWZT01000005.1"/>
</dbReference>
<dbReference type="InterPro" id="IPR016181">
    <property type="entry name" value="Acyl_CoA_acyltransferase"/>
</dbReference>
<dbReference type="PANTHER" id="PTHR43792">
    <property type="entry name" value="GNAT FAMILY, PUTATIVE (AFU_ORTHOLOGUE AFUA_3G00765)-RELATED-RELATED"/>
    <property type="match status" value="1"/>
</dbReference>
<keyword evidence="1 5" id="KW-0808">Transferase</keyword>
<dbReference type="EMBL" id="FWZT01000005">
    <property type="protein sequence ID" value="SMF12298.1"/>
    <property type="molecule type" value="Genomic_DNA"/>
</dbReference>
<dbReference type="STRING" id="1513793.SAMN06296036_105150"/>
<dbReference type="InterPro" id="IPR051531">
    <property type="entry name" value="N-acetyltransferase"/>
</dbReference>
<evidence type="ECO:0000256" key="2">
    <source>
        <dbReference type="ARBA" id="ARBA00023315"/>
    </source>
</evidence>
<keyword evidence="2" id="KW-0012">Acyltransferase</keyword>
<name>A0A1Y6BK92_9BACT</name>
<evidence type="ECO:0000313" key="6">
    <source>
        <dbReference type="Proteomes" id="UP000192907"/>
    </source>
</evidence>
<comment type="similarity">
    <text evidence="3">Belongs to the acetyltransferase family. RimJ subfamily.</text>
</comment>
<dbReference type="Proteomes" id="UP000192907">
    <property type="component" value="Unassembled WGS sequence"/>
</dbReference>
<dbReference type="AlphaFoldDB" id="A0A1Y6BK92"/>
<organism evidence="5 6">
    <name type="scientific">Pseudobacteriovorax antillogorgiicola</name>
    <dbReference type="NCBI Taxonomy" id="1513793"/>
    <lineage>
        <taxon>Bacteria</taxon>
        <taxon>Pseudomonadati</taxon>
        <taxon>Bdellovibrionota</taxon>
        <taxon>Oligoflexia</taxon>
        <taxon>Oligoflexales</taxon>
        <taxon>Pseudobacteriovoracaceae</taxon>
        <taxon>Pseudobacteriovorax</taxon>
    </lineage>
</organism>
<dbReference type="SUPFAM" id="SSF55729">
    <property type="entry name" value="Acyl-CoA N-acyltransferases (Nat)"/>
    <property type="match status" value="1"/>
</dbReference>